<dbReference type="PANTHER" id="PTHR19876:SF2">
    <property type="entry name" value="COATOMER SUBUNIT BETA"/>
    <property type="match status" value="1"/>
</dbReference>
<keyword evidence="2 4" id="KW-0853">WD repeat</keyword>
<name>A0A9P0B990_BRAAE</name>
<reference evidence="5" key="1">
    <citation type="submission" date="2021-12" db="EMBL/GenBank/DDBJ databases">
        <authorList>
            <person name="King R."/>
        </authorList>
    </citation>
    <scope>NUCLEOTIDE SEQUENCE</scope>
</reference>
<dbReference type="Pfam" id="PF00400">
    <property type="entry name" value="WD40"/>
    <property type="match status" value="3"/>
</dbReference>
<dbReference type="PROSITE" id="PS50082">
    <property type="entry name" value="WD_REPEATS_2"/>
    <property type="match status" value="1"/>
</dbReference>
<dbReference type="SUPFAM" id="SSF50978">
    <property type="entry name" value="WD40 repeat-like"/>
    <property type="match status" value="1"/>
</dbReference>
<evidence type="ECO:0000256" key="3">
    <source>
        <dbReference type="ARBA" id="ARBA00022737"/>
    </source>
</evidence>
<dbReference type="GO" id="GO:0006888">
    <property type="term" value="P:endoplasmic reticulum to Golgi vesicle-mediated transport"/>
    <property type="evidence" value="ECO:0007669"/>
    <property type="project" value="TreeGrafter"/>
</dbReference>
<dbReference type="InterPro" id="IPR036322">
    <property type="entry name" value="WD40_repeat_dom_sf"/>
</dbReference>
<comment type="subcellular location">
    <subcellularLocation>
        <location evidence="1">Cytoplasmic vesicle</location>
        <location evidence="1">COPI-coated vesicle membrane</location>
        <topology evidence="1">Peripheral membrane protein</topology>
        <orientation evidence="1">Cytoplasmic side</orientation>
    </subcellularLocation>
</comment>
<dbReference type="InterPro" id="IPR050844">
    <property type="entry name" value="Coatomer_complex_subunit"/>
</dbReference>
<feature type="repeat" description="WD" evidence="4">
    <location>
        <begin position="11"/>
        <end position="52"/>
    </location>
</feature>
<evidence type="ECO:0000256" key="4">
    <source>
        <dbReference type="PROSITE-ProRule" id="PRU00221"/>
    </source>
</evidence>
<dbReference type="GO" id="GO:0006891">
    <property type="term" value="P:intra-Golgi vesicle-mediated transport"/>
    <property type="evidence" value="ECO:0007669"/>
    <property type="project" value="TreeGrafter"/>
</dbReference>
<protein>
    <submittedName>
        <fullName evidence="5">Uncharacterized protein</fullName>
    </submittedName>
</protein>
<keyword evidence="3" id="KW-0677">Repeat</keyword>
<dbReference type="GO" id="GO:0006886">
    <property type="term" value="P:intracellular protein transport"/>
    <property type="evidence" value="ECO:0007669"/>
    <property type="project" value="TreeGrafter"/>
</dbReference>
<sequence length="124" mass="14473">MPLRLDIKRRLTARSDRVKCVDLHPTEPWMLCSLYSGNINVWNIESQQLVKTFEVCDLPVRAAKFVPRKNWIVSGSDDMQIRVFNYNTLDRVHAFEAHSDYVRCIVVHPTQPYILTSSDVFHVL</sequence>
<gene>
    <name evidence="5" type="ORF">MELIAE_LOCUS8789</name>
</gene>
<dbReference type="SMART" id="SM00320">
    <property type="entry name" value="WD40"/>
    <property type="match status" value="3"/>
</dbReference>
<keyword evidence="6" id="KW-1185">Reference proteome</keyword>
<organism evidence="5 6">
    <name type="scientific">Brassicogethes aeneus</name>
    <name type="common">Rape pollen beetle</name>
    <name type="synonym">Meligethes aeneus</name>
    <dbReference type="NCBI Taxonomy" id="1431903"/>
    <lineage>
        <taxon>Eukaryota</taxon>
        <taxon>Metazoa</taxon>
        <taxon>Ecdysozoa</taxon>
        <taxon>Arthropoda</taxon>
        <taxon>Hexapoda</taxon>
        <taxon>Insecta</taxon>
        <taxon>Pterygota</taxon>
        <taxon>Neoptera</taxon>
        <taxon>Endopterygota</taxon>
        <taxon>Coleoptera</taxon>
        <taxon>Polyphaga</taxon>
        <taxon>Cucujiformia</taxon>
        <taxon>Nitidulidae</taxon>
        <taxon>Meligethinae</taxon>
        <taxon>Brassicogethes</taxon>
    </lineage>
</organism>
<dbReference type="InterPro" id="IPR001680">
    <property type="entry name" value="WD40_rpt"/>
</dbReference>
<dbReference type="PANTHER" id="PTHR19876">
    <property type="entry name" value="COATOMER"/>
    <property type="match status" value="1"/>
</dbReference>
<evidence type="ECO:0000256" key="2">
    <source>
        <dbReference type="ARBA" id="ARBA00022574"/>
    </source>
</evidence>
<evidence type="ECO:0000313" key="5">
    <source>
        <dbReference type="EMBL" id="CAH0558282.1"/>
    </source>
</evidence>
<dbReference type="Gene3D" id="2.130.10.10">
    <property type="entry name" value="YVTN repeat-like/Quinoprotein amine dehydrogenase"/>
    <property type="match status" value="1"/>
</dbReference>
<dbReference type="Proteomes" id="UP001154078">
    <property type="component" value="Chromosome 5"/>
</dbReference>
<evidence type="ECO:0000256" key="1">
    <source>
        <dbReference type="ARBA" id="ARBA00004347"/>
    </source>
</evidence>
<evidence type="ECO:0000313" key="6">
    <source>
        <dbReference type="Proteomes" id="UP001154078"/>
    </source>
</evidence>
<dbReference type="AlphaFoldDB" id="A0A9P0B990"/>
<accession>A0A9P0B990</accession>
<dbReference type="EMBL" id="OV121136">
    <property type="protein sequence ID" value="CAH0558282.1"/>
    <property type="molecule type" value="Genomic_DNA"/>
</dbReference>
<dbReference type="GO" id="GO:0030126">
    <property type="term" value="C:COPI vesicle coat"/>
    <property type="evidence" value="ECO:0007669"/>
    <property type="project" value="TreeGrafter"/>
</dbReference>
<dbReference type="InterPro" id="IPR015943">
    <property type="entry name" value="WD40/YVTN_repeat-like_dom_sf"/>
</dbReference>
<proteinExistence type="predicted"/>
<dbReference type="GO" id="GO:0006890">
    <property type="term" value="P:retrograde vesicle-mediated transport, Golgi to endoplasmic reticulum"/>
    <property type="evidence" value="ECO:0007669"/>
    <property type="project" value="TreeGrafter"/>
</dbReference>